<feature type="coiled-coil region" evidence="1">
    <location>
        <begin position="206"/>
        <end position="233"/>
    </location>
</feature>
<dbReference type="InterPro" id="IPR009060">
    <property type="entry name" value="UBA-like_sf"/>
</dbReference>
<evidence type="ECO:0000313" key="3">
    <source>
        <dbReference type="EMBL" id="CAA2993428.1"/>
    </source>
</evidence>
<dbReference type="Gramene" id="OE9A081466T1">
    <property type="protein sequence ID" value="OE9A081466C1"/>
    <property type="gene ID" value="OE9A081466"/>
</dbReference>
<dbReference type="CDD" id="cd14279">
    <property type="entry name" value="CUE"/>
    <property type="match status" value="1"/>
</dbReference>
<reference evidence="3 4" key="1">
    <citation type="submission" date="2019-12" db="EMBL/GenBank/DDBJ databases">
        <authorList>
            <person name="Alioto T."/>
            <person name="Alioto T."/>
            <person name="Gomez Garrido J."/>
        </authorList>
    </citation>
    <scope>NUCLEOTIDE SEQUENCE [LARGE SCALE GENOMIC DNA]</scope>
</reference>
<dbReference type="PROSITE" id="PS51140">
    <property type="entry name" value="CUE"/>
    <property type="match status" value="1"/>
</dbReference>
<dbReference type="EMBL" id="CACTIH010005449">
    <property type="protein sequence ID" value="CAA2993428.1"/>
    <property type="molecule type" value="Genomic_DNA"/>
</dbReference>
<evidence type="ECO:0000313" key="4">
    <source>
        <dbReference type="Proteomes" id="UP000594638"/>
    </source>
</evidence>
<proteinExistence type="predicted"/>
<comment type="caution">
    <text evidence="3">The sequence shown here is derived from an EMBL/GenBank/DDBJ whole genome shotgun (WGS) entry which is preliminary data.</text>
</comment>
<gene>
    <name evidence="3" type="ORF">OLEA9_A081466</name>
</gene>
<dbReference type="InterPro" id="IPR003892">
    <property type="entry name" value="CUE"/>
</dbReference>
<name>A0A8S0SPA2_OLEEU</name>
<evidence type="ECO:0000256" key="1">
    <source>
        <dbReference type="SAM" id="Coils"/>
    </source>
</evidence>
<dbReference type="PANTHER" id="PTHR31245:SF20">
    <property type="entry name" value="F18B13.13 PROTEIN"/>
    <property type="match status" value="1"/>
</dbReference>
<sequence>MSAVLCGKRSFFEDIDSSAPSPASASPPVNKKLRFSFYSPPRTPIDQLKALFPDMDNQLLEKALEECGNDLDSAIKCLHELCLGYEKGSSSTAEKCVDMEKGAIPTGGEAVPMEEPLFQNNLPADGTEWVDLFVREMMSATNIDDARSRARTVLESLEKSIGTRAEAAQSCHKENVMLKEQIELPLRDNSILKRAVAIQHERQKEYDERSQEVQQLKQMVAQYQDRLRTLEVNNYALTLNLRQAQQSNSIPRHFHPDVF</sequence>
<dbReference type="GO" id="GO:0043130">
    <property type="term" value="F:ubiquitin binding"/>
    <property type="evidence" value="ECO:0007669"/>
    <property type="project" value="InterPro"/>
</dbReference>
<keyword evidence="4" id="KW-1185">Reference proteome</keyword>
<keyword evidence="1" id="KW-0175">Coiled coil</keyword>
<dbReference type="Pfam" id="PF02845">
    <property type="entry name" value="CUE"/>
    <property type="match status" value="1"/>
</dbReference>
<organism evidence="3 4">
    <name type="scientific">Olea europaea subsp. europaea</name>
    <dbReference type="NCBI Taxonomy" id="158383"/>
    <lineage>
        <taxon>Eukaryota</taxon>
        <taxon>Viridiplantae</taxon>
        <taxon>Streptophyta</taxon>
        <taxon>Embryophyta</taxon>
        <taxon>Tracheophyta</taxon>
        <taxon>Spermatophyta</taxon>
        <taxon>Magnoliopsida</taxon>
        <taxon>eudicotyledons</taxon>
        <taxon>Gunneridae</taxon>
        <taxon>Pentapetalae</taxon>
        <taxon>asterids</taxon>
        <taxon>lamiids</taxon>
        <taxon>Lamiales</taxon>
        <taxon>Oleaceae</taxon>
        <taxon>Oleeae</taxon>
        <taxon>Olea</taxon>
    </lineage>
</organism>
<dbReference type="AlphaFoldDB" id="A0A8S0SPA2"/>
<accession>A0A8S0SPA2</accession>
<dbReference type="Gene3D" id="1.10.8.10">
    <property type="entry name" value="DNA helicase RuvA subunit, C-terminal domain"/>
    <property type="match status" value="1"/>
</dbReference>
<protein>
    <submittedName>
        <fullName evidence="3">Uncharacterized protein LOC105164821 isoform X2</fullName>
    </submittedName>
</protein>
<dbReference type="PANTHER" id="PTHR31245">
    <property type="entry name" value="UBIQUITIN SYSTEM COMPONENT CUE PROTEIN"/>
    <property type="match status" value="1"/>
</dbReference>
<dbReference type="OrthoDB" id="440455at2759"/>
<dbReference type="Proteomes" id="UP000594638">
    <property type="component" value="Unassembled WGS sequence"/>
</dbReference>
<feature type="domain" description="CUE" evidence="2">
    <location>
        <begin position="40"/>
        <end position="83"/>
    </location>
</feature>
<dbReference type="SUPFAM" id="SSF46934">
    <property type="entry name" value="UBA-like"/>
    <property type="match status" value="1"/>
</dbReference>
<evidence type="ECO:0000259" key="2">
    <source>
        <dbReference type="PROSITE" id="PS51140"/>
    </source>
</evidence>